<name>A0A9W8MGB7_9AGAR</name>
<evidence type="ECO:0000313" key="5">
    <source>
        <dbReference type="Proteomes" id="UP001140091"/>
    </source>
</evidence>
<protein>
    <recommendedName>
        <fullName evidence="6">Reverse transcriptase Ty1/copia-type domain-containing protein</fullName>
    </recommendedName>
</protein>
<dbReference type="SUPFAM" id="SSF56672">
    <property type="entry name" value="DNA/RNA polymerases"/>
    <property type="match status" value="1"/>
</dbReference>
<keyword evidence="5" id="KW-1185">Reference proteome</keyword>
<feature type="region of interest" description="Disordered" evidence="1">
    <location>
        <begin position="142"/>
        <end position="226"/>
    </location>
</feature>
<dbReference type="Pfam" id="PF07727">
    <property type="entry name" value="RVT_2"/>
    <property type="match status" value="1"/>
</dbReference>
<gene>
    <name evidence="4" type="ORF">H1R20_g9556</name>
</gene>
<feature type="compositionally biased region" description="Pro residues" evidence="1">
    <location>
        <begin position="167"/>
        <end position="177"/>
    </location>
</feature>
<dbReference type="InterPro" id="IPR043502">
    <property type="entry name" value="DNA/RNA_pol_sf"/>
</dbReference>
<feature type="non-terminal residue" evidence="4">
    <location>
        <position position="1"/>
    </location>
</feature>
<dbReference type="Pfam" id="PF25597">
    <property type="entry name" value="SH3_retrovirus"/>
    <property type="match status" value="1"/>
</dbReference>
<reference evidence="4" key="1">
    <citation type="submission" date="2022-06" db="EMBL/GenBank/DDBJ databases">
        <title>Genome Sequence of Candolleomyces eurysporus.</title>
        <authorList>
            <person name="Buettner E."/>
        </authorList>
    </citation>
    <scope>NUCLEOTIDE SEQUENCE</scope>
    <source>
        <strain evidence="4">VTCC 930004</strain>
    </source>
</reference>
<accession>A0A9W8MGB7</accession>
<dbReference type="InterPro" id="IPR057670">
    <property type="entry name" value="SH3_retrovirus"/>
</dbReference>
<evidence type="ECO:0000256" key="1">
    <source>
        <dbReference type="SAM" id="MobiDB-lite"/>
    </source>
</evidence>
<dbReference type="Proteomes" id="UP001140091">
    <property type="component" value="Unassembled WGS sequence"/>
</dbReference>
<evidence type="ECO:0000259" key="2">
    <source>
        <dbReference type="Pfam" id="PF07727"/>
    </source>
</evidence>
<feature type="domain" description="Retroviral polymerase SH3-like" evidence="3">
    <location>
        <begin position="37"/>
        <end position="98"/>
    </location>
</feature>
<feature type="region of interest" description="Disordered" evidence="1">
    <location>
        <begin position="245"/>
        <end position="267"/>
    </location>
</feature>
<dbReference type="EMBL" id="JANBPK010000980">
    <property type="protein sequence ID" value="KAJ2927534.1"/>
    <property type="molecule type" value="Genomic_DNA"/>
</dbReference>
<dbReference type="CDD" id="cd09272">
    <property type="entry name" value="RNase_HI_RT_Ty1"/>
    <property type="match status" value="1"/>
</dbReference>
<dbReference type="OrthoDB" id="3344688at2759"/>
<dbReference type="InterPro" id="IPR013103">
    <property type="entry name" value="RVT_2"/>
</dbReference>
<evidence type="ECO:0000259" key="3">
    <source>
        <dbReference type="Pfam" id="PF25597"/>
    </source>
</evidence>
<evidence type="ECO:0008006" key="6">
    <source>
        <dbReference type="Google" id="ProtNLM"/>
    </source>
</evidence>
<feature type="compositionally biased region" description="Basic and acidic residues" evidence="1">
    <location>
        <begin position="183"/>
        <end position="192"/>
    </location>
</feature>
<organism evidence="4 5">
    <name type="scientific">Candolleomyces eurysporus</name>
    <dbReference type="NCBI Taxonomy" id="2828524"/>
    <lineage>
        <taxon>Eukaryota</taxon>
        <taxon>Fungi</taxon>
        <taxon>Dikarya</taxon>
        <taxon>Basidiomycota</taxon>
        <taxon>Agaricomycotina</taxon>
        <taxon>Agaricomycetes</taxon>
        <taxon>Agaricomycetidae</taxon>
        <taxon>Agaricales</taxon>
        <taxon>Agaricineae</taxon>
        <taxon>Psathyrellaceae</taxon>
        <taxon>Candolleomyces</taxon>
    </lineage>
</organism>
<proteinExistence type="predicted"/>
<sequence length="799" mass="88545">MLAQANLPVRFWGRYKTPFEAWFGRKPDLSRFRVFGCTAYVFVQRDKRKKLESHMQKCIFVGYPPDYSAWTFYNPVTQQFIISECAEFDERVFPGLSTKETTPSAQLQLLETPASQPAPSNSISLPIAPEDSDTFQTLLPRLNTLPNTSSGELKPSFSGRFASSSSPPAPLVPPAPPAILRRSQREVKKPGEWWKVPGPAPRPYERPQRAPSLTPDLIPASPPPAAPVVLPEPAPAPQLVPPPVDNWEPRDPSPAIADSDDSDNDLGGYAEVHAAQVGGDPRTFKQAMASPQAQHWEAAAADEILTLIANGTWELVELPPGEKAIPSGWVSKTKRTSTGDVERYKGRVVAKGCSQRPGIDYDDTYSPTFRAATLRTTLAAAGIEDMELRSVDISAAFTNGDLEEVIYMRQPEGFHEGGPNIVCRLKKSLYGLKQAARQWNKKLHSVLLELGFTRLQSDRSVYIYAKGEVRIIMPVYIDDITLASKNTALLDQTVLDLSKHFKLRDLGETKFLLGVEVVRDRANRSISLSQRQYIIDMLERYSMAECNPVGTPLAPGTKLSKTMHPQTQEEIDYMRTVPYLSAVGSLNYLSTMTRPDISYAVGYLGRFSSNPGPRHWAAVKHLFRYLKGSMDYKLTYSGKDTSVVFDTYCDASHGDCLDSGRSTGGYLTVMGGGAIGWSSKLQPIVALSSTEAEYMVATEAAKEILWMRNILHEFGFPQHGASPLHIDNQSAISVSKNPEHFGRMKHLDLRFFWLRDVVEEGTIAPLHIPGTEQPADALTKALALPQIRLARQRMGLVVD</sequence>
<dbReference type="AlphaFoldDB" id="A0A9W8MGB7"/>
<feature type="domain" description="Reverse transcriptase Ty1/copia-type" evidence="2">
    <location>
        <begin position="310"/>
        <end position="554"/>
    </location>
</feature>
<evidence type="ECO:0000313" key="4">
    <source>
        <dbReference type="EMBL" id="KAJ2927534.1"/>
    </source>
</evidence>
<dbReference type="PANTHER" id="PTHR11439">
    <property type="entry name" value="GAG-POL-RELATED RETROTRANSPOSON"/>
    <property type="match status" value="1"/>
</dbReference>
<dbReference type="PANTHER" id="PTHR11439:SF467">
    <property type="entry name" value="INTEGRASE CATALYTIC DOMAIN-CONTAINING PROTEIN"/>
    <property type="match status" value="1"/>
</dbReference>
<comment type="caution">
    <text evidence="4">The sequence shown here is derived from an EMBL/GenBank/DDBJ whole genome shotgun (WGS) entry which is preliminary data.</text>
</comment>